<evidence type="ECO:0000313" key="2">
    <source>
        <dbReference type="EMBL" id="GMH25525.1"/>
    </source>
</evidence>
<protein>
    <submittedName>
        <fullName evidence="2">Uncharacterized protein</fullName>
    </submittedName>
</protein>
<feature type="compositionally biased region" description="Basic and acidic residues" evidence="1">
    <location>
        <begin position="139"/>
        <end position="173"/>
    </location>
</feature>
<evidence type="ECO:0000313" key="3">
    <source>
        <dbReference type="Proteomes" id="UP001279734"/>
    </source>
</evidence>
<name>A0AAD3T9R1_NEPGR</name>
<organism evidence="2 3">
    <name type="scientific">Nepenthes gracilis</name>
    <name type="common">Slender pitcher plant</name>
    <dbReference type="NCBI Taxonomy" id="150966"/>
    <lineage>
        <taxon>Eukaryota</taxon>
        <taxon>Viridiplantae</taxon>
        <taxon>Streptophyta</taxon>
        <taxon>Embryophyta</taxon>
        <taxon>Tracheophyta</taxon>
        <taxon>Spermatophyta</taxon>
        <taxon>Magnoliopsida</taxon>
        <taxon>eudicotyledons</taxon>
        <taxon>Gunneridae</taxon>
        <taxon>Pentapetalae</taxon>
        <taxon>Caryophyllales</taxon>
        <taxon>Nepenthaceae</taxon>
        <taxon>Nepenthes</taxon>
    </lineage>
</organism>
<reference evidence="2" key="1">
    <citation type="submission" date="2023-05" db="EMBL/GenBank/DDBJ databases">
        <title>Nepenthes gracilis genome sequencing.</title>
        <authorList>
            <person name="Fukushima K."/>
        </authorList>
    </citation>
    <scope>NUCLEOTIDE SEQUENCE</scope>
    <source>
        <strain evidence="2">SING2019-196</strain>
    </source>
</reference>
<proteinExistence type="predicted"/>
<comment type="caution">
    <text evidence="2">The sequence shown here is derived from an EMBL/GenBank/DDBJ whole genome shotgun (WGS) entry which is preliminary data.</text>
</comment>
<dbReference type="Proteomes" id="UP001279734">
    <property type="component" value="Unassembled WGS sequence"/>
</dbReference>
<dbReference type="AlphaFoldDB" id="A0AAD3T9R1"/>
<dbReference type="EMBL" id="BSYO01000029">
    <property type="protein sequence ID" value="GMH25525.1"/>
    <property type="molecule type" value="Genomic_DNA"/>
</dbReference>
<evidence type="ECO:0000256" key="1">
    <source>
        <dbReference type="SAM" id="MobiDB-lite"/>
    </source>
</evidence>
<feature type="region of interest" description="Disordered" evidence="1">
    <location>
        <begin position="139"/>
        <end position="175"/>
    </location>
</feature>
<gene>
    <name evidence="2" type="ORF">Nepgr_027368</name>
</gene>
<sequence>MGIVDVFRSISYNPKNRSISLHPPYLNASSSSNDAVMAVVTEVDGKVGDCSDQTLKERVPDLARYQNIRRILTDIRKFVVESSVTEPSKRFTDRVQLHKMVWEGFESQAVKYPCDDKGKPDLSTVIEDMEAKKEKLPKEMNDVKEPNKVSLKEMKRSETIHKIPPEPIKETDFPKANNKRVMIRSRL</sequence>
<keyword evidence="3" id="KW-1185">Reference proteome</keyword>
<accession>A0AAD3T9R1</accession>